<organism evidence="3 4">
    <name type="scientific">Paracoccus onubensis</name>
    <dbReference type="NCBI Taxonomy" id="1675788"/>
    <lineage>
        <taxon>Bacteria</taxon>
        <taxon>Pseudomonadati</taxon>
        <taxon>Pseudomonadota</taxon>
        <taxon>Alphaproteobacteria</taxon>
        <taxon>Rhodobacterales</taxon>
        <taxon>Paracoccaceae</taxon>
        <taxon>Paracoccus</taxon>
    </lineage>
</organism>
<evidence type="ECO:0000259" key="2">
    <source>
        <dbReference type="Pfam" id="PF00881"/>
    </source>
</evidence>
<accession>A0A418SY05</accession>
<name>A0A418SY05_9RHOB</name>
<dbReference type="Pfam" id="PF00881">
    <property type="entry name" value="Nitroreductase"/>
    <property type="match status" value="1"/>
</dbReference>
<proteinExistence type="predicted"/>
<dbReference type="InterPro" id="IPR029479">
    <property type="entry name" value="Nitroreductase"/>
</dbReference>
<keyword evidence="4" id="KW-1185">Reference proteome</keyword>
<dbReference type="EMBL" id="QZCG01000005">
    <property type="protein sequence ID" value="RJE85823.1"/>
    <property type="molecule type" value="Genomic_DNA"/>
</dbReference>
<dbReference type="Gene3D" id="3.40.50.720">
    <property type="entry name" value="NAD(P)-binding Rossmann-like Domain"/>
    <property type="match status" value="1"/>
</dbReference>
<evidence type="ECO:0000256" key="1">
    <source>
        <dbReference type="SAM" id="MobiDB-lite"/>
    </source>
</evidence>
<dbReference type="RefSeq" id="WP_119747917.1">
    <property type="nucleotide sequence ID" value="NZ_QZCG01000005.1"/>
</dbReference>
<dbReference type="InterPro" id="IPR000415">
    <property type="entry name" value="Nitroreductase-like"/>
</dbReference>
<feature type="domain" description="Nitroreductase" evidence="2">
    <location>
        <begin position="602"/>
        <end position="757"/>
    </location>
</feature>
<gene>
    <name evidence="3" type="ORF">D3P04_08705</name>
</gene>
<dbReference type="GO" id="GO:0016491">
    <property type="term" value="F:oxidoreductase activity"/>
    <property type="evidence" value="ECO:0007669"/>
    <property type="project" value="InterPro"/>
</dbReference>
<dbReference type="AlphaFoldDB" id="A0A418SY05"/>
<dbReference type="OrthoDB" id="7783880at2"/>
<protein>
    <recommendedName>
        <fullName evidence="2">Nitroreductase domain-containing protein</fullName>
    </recommendedName>
</protein>
<dbReference type="Proteomes" id="UP000284202">
    <property type="component" value="Unassembled WGS sequence"/>
</dbReference>
<feature type="region of interest" description="Disordered" evidence="1">
    <location>
        <begin position="353"/>
        <end position="380"/>
    </location>
</feature>
<evidence type="ECO:0000313" key="4">
    <source>
        <dbReference type="Proteomes" id="UP000284202"/>
    </source>
</evidence>
<comment type="caution">
    <text evidence="3">The sequence shown here is derived from an EMBL/GenBank/DDBJ whole genome shotgun (WGS) entry which is preliminary data.</text>
</comment>
<evidence type="ECO:0000313" key="3">
    <source>
        <dbReference type="EMBL" id="RJE85823.1"/>
    </source>
</evidence>
<sequence>MNQMNSVSADTIGGSFLNDAELTLPPRPRLPPEIMMIPYGAQGLLFEGGDGNQLISGRGARSFIPRLVAVLDGTRTLDQILTAFPGIPQAKVFGALALLYSRGLLEDGTGDGPIPEGMTESAKFFGRYIDATRVNGNRHAALARLAETHVALCGNGASALAEALECAGFASLVTPEGPADIPDRTGLLITLFTGEDDAGIQEWLDTAWAQGIQTLHAHLGADKVEIGPLFMPGASASPSCFHRLRTKAPQGNCADPGFWAGIVALSAQSLISRIGRVELYNICHIHAGDSYEKLNLARLPGSEAAGLGHVSPPGSDPHNVVWRLHNAANGMAPRELQVPRDHQMHYSASNISTARERPAPHHGATPFALPDERPLSNRTGNGRIDLPVLATMLRHAVGYDHAGRRIAPSAGGLGSANLYLVARDVPGLPRGAICHYYAPDHRLDYLGTVTDEELSGALGTLAQDLPRVLLIGASDTDKTQKKYNNFAFRFAQLDCGVARAYLTGIAGHFGLPMRDYPGLRDRSMALLLRLGIRAGQQIVTFAAGLGDGAHPGRQLLPALRPFQAVTQLIELSAHDGPVGSPAMIVPDPPIWSMAADPATLLATRRSQRVFDGLPLAADEIAMIFREAQAICDTLEKTGARHLRLRFRAIAATGDGRADIVRPGQDGLETLRTGVTADALAELTIQPGLMEAPFVLLVTGDLHHAVDTAGARGYRDLIGRAGAVAGHTLTAAWERGISGCPWGGMCESGWGPLLEIDRYTDCPLFGISFGRTGAGHG</sequence>
<dbReference type="Gene3D" id="3.90.930.60">
    <property type="match status" value="1"/>
</dbReference>
<dbReference type="PANTHER" id="PTHR43745">
    <property type="entry name" value="NITROREDUCTASE MJ1384-RELATED"/>
    <property type="match status" value="1"/>
</dbReference>
<dbReference type="Gene3D" id="3.40.109.10">
    <property type="entry name" value="NADH Oxidase"/>
    <property type="match status" value="2"/>
</dbReference>
<reference evidence="4" key="1">
    <citation type="submission" date="2018-09" db="EMBL/GenBank/DDBJ databases">
        <title>Acidovorax cavernicola nov. sp. isolated from Gruta de las Maravillas (Aracena, Spain).</title>
        <authorList>
            <person name="Jurado V."/>
            <person name="Gutierrez-Patricio S."/>
            <person name="Gonzalez-Pimentel J.L."/>
            <person name="Miller A.Z."/>
            <person name="Laiz L."/>
            <person name="Saiz-Jimenez C."/>
        </authorList>
    </citation>
    <scope>NUCLEOTIDE SEQUENCE [LARGE SCALE GENOMIC DNA]</scope>
    <source>
        <strain evidence="4">1011MAR3C25</strain>
    </source>
</reference>
<dbReference type="PANTHER" id="PTHR43745:SF2">
    <property type="entry name" value="NITROREDUCTASE MJ1384-RELATED"/>
    <property type="match status" value="1"/>
</dbReference>
<dbReference type="InterPro" id="IPR052544">
    <property type="entry name" value="Bacteriocin_Proc_Enz"/>
</dbReference>
<dbReference type="SUPFAM" id="SSF55469">
    <property type="entry name" value="FMN-dependent nitroreductase-like"/>
    <property type="match status" value="1"/>
</dbReference>